<evidence type="ECO:0000313" key="2">
    <source>
        <dbReference type="Proteomes" id="UP001501771"/>
    </source>
</evidence>
<evidence type="ECO:0000313" key="1">
    <source>
        <dbReference type="EMBL" id="GAA2145201.1"/>
    </source>
</evidence>
<dbReference type="InterPro" id="IPR045991">
    <property type="entry name" value="DUF5947"/>
</dbReference>
<gene>
    <name evidence="1" type="ORF">GCM10009844_19630</name>
</gene>
<protein>
    <submittedName>
        <fullName evidence="1">DUF5947 family protein</fullName>
    </submittedName>
</protein>
<dbReference type="Pfam" id="PF19372">
    <property type="entry name" value="DUF5947"/>
    <property type="match status" value="1"/>
</dbReference>
<accession>A0ABP5LES9</accession>
<keyword evidence="2" id="KW-1185">Reference proteome</keyword>
<name>A0ABP5LES9_9ACTN</name>
<sequence>MSGLGSLRRISAPKPAAPAAEERCEFCAAGIGERHGHVADVDQHRLLCVCRPCYLLFAPQGAGGGRYRGVGEEVFRVADLVLDDVRWDALRIPVDVAFFFEQSGAEQTLAFYPGPAGATESLLDLVAWVDVVRENPVLGRLRTDVEGALLRRQDGEFSCHLVPIDVCYELVGIVRRSWTGLGGGPEVWRDIDAWFAALEARAAPIARDGAR</sequence>
<dbReference type="EMBL" id="BAAAQR010000005">
    <property type="protein sequence ID" value="GAA2145201.1"/>
    <property type="molecule type" value="Genomic_DNA"/>
</dbReference>
<dbReference type="Proteomes" id="UP001501771">
    <property type="component" value="Unassembled WGS sequence"/>
</dbReference>
<reference evidence="2" key="1">
    <citation type="journal article" date="2019" name="Int. J. Syst. Evol. Microbiol.">
        <title>The Global Catalogue of Microorganisms (GCM) 10K type strain sequencing project: providing services to taxonomists for standard genome sequencing and annotation.</title>
        <authorList>
            <consortium name="The Broad Institute Genomics Platform"/>
            <consortium name="The Broad Institute Genome Sequencing Center for Infectious Disease"/>
            <person name="Wu L."/>
            <person name="Ma J."/>
        </authorList>
    </citation>
    <scope>NUCLEOTIDE SEQUENCE [LARGE SCALE GENOMIC DNA]</scope>
    <source>
        <strain evidence="2">JCM 16022</strain>
    </source>
</reference>
<dbReference type="RefSeq" id="WP_344150816.1">
    <property type="nucleotide sequence ID" value="NZ_BAAAQR010000005.1"/>
</dbReference>
<comment type="caution">
    <text evidence="1">The sequence shown here is derived from an EMBL/GenBank/DDBJ whole genome shotgun (WGS) entry which is preliminary data.</text>
</comment>
<organism evidence="1 2">
    <name type="scientific">Nocardioides koreensis</name>
    <dbReference type="NCBI Taxonomy" id="433651"/>
    <lineage>
        <taxon>Bacteria</taxon>
        <taxon>Bacillati</taxon>
        <taxon>Actinomycetota</taxon>
        <taxon>Actinomycetes</taxon>
        <taxon>Propionibacteriales</taxon>
        <taxon>Nocardioidaceae</taxon>
        <taxon>Nocardioides</taxon>
    </lineage>
</organism>
<proteinExistence type="predicted"/>